<keyword evidence="4" id="KW-1185">Reference proteome</keyword>
<proteinExistence type="predicted"/>
<feature type="compositionally biased region" description="Low complexity" evidence="1">
    <location>
        <begin position="83"/>
        <end position="96"/>
    </location>
</feature>
<accession>A0AAD9GJQ8</accession>
<dbReference type="EMBL" id="JAHBMH010000007">
    <property type="protein sequence ID" value="KAK1939543.1"/>
    <property type="molecule type" value="Genomic_DNA"/>
</dbReference>
<organism evidence="3 4">
    <name type="scientific">Babesia divergens</name>
    <dbReference type="NCBI Taxonomy" id="32595"/>
    <lineage>
        <taxon>Eukaryota</taxon>
        <taxon>Sar</taxon>
        <taxon>Alveolata</taxon>
        <taxon>Apicomplexa</taxon>
        <taxon>Aconoidasida</taxon>
        <taxon>Piroplasmida</taxon>
        <taxon>Babesiidae</taxon>
        <taxon>Babesia</taxon>
    </lineage>
</organism>
<evidence type="ECO:0000256" key="1">
    <source>
        <dbReference type="SAM" id="MobiDB-lite"/>
    </source>
</evidence>
<feature type="region of interest" description="Disordered" evidence="1">
    <location>
        <begin position="72"/>
        <end position="137"/>
    </location>
</feature>
<feature type="signal peptide" evidence="2">
    <location>
        <begin position="1"/>
        <end position="26"/>
    </location>
</feature>
<keyword evidence="2" id="KW-0732">Signal</keyword>
<protein>
    <submittedName>
        <fullName evidence="3">Uncharacterized protein</fullName>
    </submittedName>
</protein>
<name>A0AAD9GJQ8_BABDI</name>
<gene>
    <name evidence="3" type="ORF">X943_000884</name>
</gene>
<evidence type="ECO:0000313" key="3">
    <source>
        <dbReference type="EMBL" id="KAK1939543.1"/>
    </source>
</evidence>
<comment type="caution">
    <text evidence="3">The sequence shown here is derived from an EMBL/GenBank/DDBJ whole genome shotgun (WGS) entry which is preliminary data.</text>
</comment>
<evidence type="ECO:0000313" key="4">
    <source>
        <dbReference type="Proteomes" id="UP001195914"/>
    </source>
</evidence>
<sequence length="137" mass="14843">MNTYKILNATALSLLVAAFHGQYVSCDDVKGRKTAKAAKFPEKVHNLSTFEFRMHSNVPLPKEHDDIDVANKKPLKKAEAGKKANGTAATTAKAAASSGDPTKPTEKPKPMIKFMRANKLYDPDEPSSDSGAQKKAE</sequence>
<feature type="compositionally biased region" description="Basic and acidic residues" evidence="1">
    <location>
        <begin position="72"/>
        <end position="82"/>
    </location>
</feature>
<reference evidence="3" key="2">
    <citation type="submission" date="2021-05" db="EMBL/GenBank/DDBJ databases">
        <authorList>
            <person name="Pain A."/>
        </authorList>
    </citation>
    <scope>NUCLEOTIDE SEQUENCE</scope>
    <source>
        <strain evidence="3">1802A</strain>
    </source>
</reference>
<dbReference type="Proteomes" id="UP001195914">
    <property type="component" value="Unassembled WGS sequence"/>
</dbReference>
<dbReference type="AlphaFoldDB" id="A0AAD9GJQ8"/>
<feature type="chain" id="PRO_5042206208" evidence="2">
    <location>
        <begin position="27"/>
        <end position="137"/>
    </location>
</feature>
<reference evidence="3" key="1">
    <citation type="journal article" date="2014" name="Nucleic Acids Res.">
        <title>The evolutionary dynamics of variant antigen genes in Babesia reveal a history of genomic innovation underlying host-parasite interaction.</title>
        <authorList>
            <person name="Jackson A.P."/>
            <person name="Otto T.D."/>
            <person name="Darby A."/>
            <person name="Ramaprasad A."/>
            <person name="Xia D."/>
            <person name="Echaide I.E."/>
            <person name="Farber M."/>
            <person name="Gahlot S."/>
            <person name="Gamble J."/>
            <person name="Gupta D."/>
            <person name="Gupta Y."/>
            <person name="Jackson L."/>
            <person name="Malandrin L."/>
            <person name="Malas T.B."/>
            <person name="Moussa E."/>
            <person name="Nair M."/>
            <person name="Reid A.J."/>
            <person name="Sanders M."/>
            <person name="Sharma J."/>
            <person name="Tracey A."/>
            <person name="Quail M.A."/>
            <person name="Weir W."/>
            <person name="Wastling J.M."/>
            <person name="Hall N."/>
            <person name="Willadsen P."/>
            <person name="Lingelbach K."/>
            <person name="Shiels B."/>
            <person name="Tait A."/>
            <person name="Berriman M."/>
            <person name="Allred D.R."/>
            <person name="Pain A."/>
        </authorList>
    </citation>
    <scope>NUCLEOTIDE SEQUENCE</scope>
    <source>
        <strain evidence="3">1802A</strain>
    </source>
</reference>
<evidence type="ECO:0000256" key="2">
    <source>
        <dbReference type="SAM" id="SignalP"/>
    </source>
</evidence>